<dbReference type="GO" id="GO:0031505">
    <property type="term" value="P:fungal-type cell wall organization"/>
    <property type="evidence" value="ECO:0007669"/>
    <property type="project" value="TreeGrafter"/>
</dbReference>
<accession>B6HWL2</accession>
<reference evidence="1 2" key="1">
    <citation type="journal article" date="2008" name="Nat. Biotechnol.">
        <title>Genome sequencing and analysis of the filamentous fungus Penicillium chrysogenum.</title>
        <authorList>
            <person name="van den Berg M.A."/>
            <person name="Albang R."/>
            <person name="Albermann K."/>
            <person name="Badger J.H."/>
            <person name="Daran J.-M."/>
            <person name="Driessen A.J.M."/>
            <person name="Garcia-Estrada C."/>
            <person name="Fedorova N.D."/>
            <person name="Harris D.M."/>
            <person name="Heijne W.H.M."/>
            <person name="Joardar V.S."/>
            <person name="Kiel J.A.K.W."/>
            <person name="Kovalchuk A."/>
            <person name="Martin J.F."/>
            <person name="Nierman W.C."/>
            <person name="Nijland J.G."/>
            <person name="Pronk J.T."/>
            <person name="Roubos J.A."/>
            <person name="van der Klei I.J."/>
            <person name="van Peij N.N.M.E."/>
            <person name="Veenhuis M."/>
            <person name="von Doehren H."/>
            <person name="Wagner C."/>
            <person name="Wortman J.R."/>
            <person name="Bovenberg R.A.L."/>
        </authorList>
    </citation>
    <scope>NUCLEOTIDE SEQUENCE [LARGE SCALE GENOMIC DNA]</scope>
    <source>
        <strain evidence="2">ATCC 28089 / DSM 1075 / NRRL 1951 / Wisconsin 54-1255</strain>
    </source>
</reference>
<dbReference type="Pfam" id="PF06687">
    <property type="entry name" value="SUR7"/>
    <property type="match status" value="1"/>
</dbReference>
<dbReference type="Proteomes" id="UP000000724">
    <property type="component" value="Contig Pc00c24"/>
</dbReference>
<evidence type="ECO:0000313" key="2">
    <source>
        <dbReference type="Proteomes" id="UP000000724"/>
    </source>
</evidence>
<dbReference type="AlphaFoldDB" id="B6HWL2"/>
<dbReference type="HOGENOM" id="CLU_1078088_0_0_1"/>
<dbReference type="EMBL" id="AM920439">
    <property type="protein sequence ID" value="CAP86958.1"/>
    <property type="molecule type" value="Genomic_DNA"/>
</dbReference>
<evidence type="ECO:0000313" key="1">
    <source>
        <dbReference type="EMBL" id="CAP86958.1"/>
    </source>
</evidence>
<dbReference type="GO" id="GO:0051285">
    <property type="term" value="C:cell cortex of cell tip"/>
    <property type="evidence" value="ECO:0007669"/>
    <property type="project" value="TreeGrafter"/>
</dbReference>
<sequence length="276" mass="30671">MTFAGIFRGFSSNGIYSRSYMCFIWKLPTFFGYSRHRDSICFQIHLPSPPGGNMPQLLSIHVMSICRGSKNDITGCSFLRVPVHFLPIPVSANMQGVPSVKHEIAWPEYVMDRLATLAQTSRLMSIFYLIATGASGLSSSYWISSFRRGNLSWHVHTAPAQTLASHPDMPPSLVEFLSLVVTTLTFVSLQMSTFCMCFASTIASIISEEFVYLINTDGNPYGVWASHGNSFLKLSWAATTLQFLVVVESFILILKRRIGCFLCDKTSSSLVDKCGN</sequence>
<dbReference type="VEuPathDB" id="FungiDB:PCH_Pc24g00500"/>
<dbReference type="PANTHER" id="PTHR28019">
    <property type="entry name" value="CELL MEMBRANE PROTEIN YLR413W-RELATED"/>
    <property type="match status" value="1"/>
</dbReference>
<gene>
    <name evidence="1" type="ORF">Pc24g00500</name>
    <name evidence="1" type="ORF">PCH_Pc24g00500</name>
</gene>
<dbReference type="PANTHER" id="PTHR28019:SF7">
    <property type="entry name" value="SUR7 PROTEIN"/>
    <property type="match status" value="1"/>
</dbReference>
<organism evidence="1 2">
    <name type="scientific">Penicillium rubens (strain ATCC 28089 / DSM 1075 / NRRL 1951 / Wisconsin 54-1255)</name>
    <name type="common">Penicillium chrysogenum</name>
    <dbReference type="NCBI Taxonomy" id="500485"/>
    <lineage>
        <taxon>Eukaryota</taxon>
        <taxon>Fungi</taxon>
        <taxon>Dikarya</taxon>
        <taxon>Ascomycota</taxon>
        <taxon>Pezizomycotina</taxon>
        <taxon>Eurotiomycetes</taxon>
        <taxon>Eurotiomycetidae</taxon>
        <taxon>Eurotiales</taxon>
        <taxon>Aspergillaceae</taxon>
        <taxon>Penicillium</taxon>
        <taxon>Penicillium chrysogenum species complex</taxon>
    </lineage>
</organism>
<proteinExistence type="predicted"/>
<dbReference type="InterPro" id="IPR052413">
    <property type="entry name" value="SUR7_domain"/>
</dbReference>
<dbReference type="InterPro" id="IPR009571">
    <property type="entry name" value="SUR7/Rim9-like_fungi"/>
</dbReference>
<keyword evidence="2" id="KW-1185">Reference proteome</keyword>
<protein>
    <submittedName>
        <fullName evidence="1">Pc24g00500 protein</fullName>
    </submittedName>
</protein>
<dbReference type="OMA" id="TMSYCTG"/>
<dbReference type="OrthoDB" id="4159154at2759"/>
<dbReference type="BioCyc" id="PCHR:PC24G00500-MONOMER"/>
<dbReference type="GO" id="GO:0005886">
    <property type="term" value="C:plasma membrane"/>
    <property type="evidence" value="ECO:0007669"/>
    <property type="project" value="InterPro"/>
</dbReference>
<name>B6HWL2_PENRW</name>